<proteinExistence type="predicted"/>
<accession>A0ABW4D2Q4</accession>
<name>A0ABW4D2Q4_9LACO</name>
<feature type="region of interest" description="Disordered" evidence="1">
    <location>
        <begin position="227"/>
        <end position="264"/>
    </location>
</feature>
<protein>
    <submittedName>
        <fullName evidence="4">DUF5776 domain-containing protein</fullName>
    </submittedName>
</protein>
<feature type="domain" description="DUF5776" evidence="3">
    <location>
        <begin position="366"/>
        <end position="432"/>
    </location>
</feature>
<keyword evidence="2" id="KW-0732">Signal</keyword>
<feature type="signal peptide" evidence="2">
    <location>
        <begin position="1"/>
        <end position="24"/>
    </location>
</feature>
<evidence type="ECO:0000313" key="5">
    <source>
        <dbReference type="Proteomes" id="UP001597189"/>
    </source>
</evidence>
<dbReference type="InterPro" id="IPR044081">
    <property type="entry name" value="DUF5776"/>
</dbReference>
<comment type="caution">
    <text evidence="4">The sequence shown here is derived from an EMBL/GenBank/DDBJ whole genome shotgun (WGS) entry which is preliminary data.</text>
</comment>
<gene>
    <name evidence="4" type="ORF">ACFQ44_05075</name>
</gene>
<dbReference type="EMBL" id="JBHTOD010000003">
    <property type="protein sequence ID" value="MFD1455061.1"/>
    <property type="molecule type" value="Genomic_DNA"/>
</dbReference>
<evidence type="ECO:0000259" key="3">
    <source>
        <dbReference type="Pfam" id="PF19087"/>
    </source>
</evidence>
<dbReference type="Proteomes" id="UP001597189">
    <property type="component" value="Unassembled WGS sequence"/>
</dbReference>
<evidence type="ECO:0000313" key="4">
    <source>
        <dbReference type="EMBL" id="MFD1455061.1"/>
    </source>
</evidence>
<reference evidence="5" key="1">
    <citation type="journal article" date="2019" name="Int. J. Syst. Evol. Microbiol.">
        <title>The Global Catalogue of Microorganisms (GCM) 10K type strain sequencing project: providing services to taxonomists for standard genome sequencing and annotation.</title>
        <authorList>
            <consortium name="The Broad Institute Genomics Platform"/>
            <consortium name="The Broad Institute Genome Sequencing Center for Infectious Disease"/>
            <person name="Wu L."/>
            <person name="Ma J."/>
        </authorList>
    </citation>
    <scope>NUCLEOTIDE SEQUENCE [LARGE SCALE GENOMIC DNA]</scope>
    <source>
        <strain evidence="5">CCM 8979</strain>
    </source>
</reference>
<evidence type="ECO:0000256" key="1">
    <source>
        <dbReference type="SAM" id="MobiDB-lite"/>
    </source>
</evidence>
<sequence length="435" mass="47633">MKNRLWTIPFLLFSVALITSINQPAINVRASSQDTSSVTADSSETTSISNGKDMVKLLASLGTAEDHGNLYTGGTSDDRYPLYLDDGSRYSSDGDGDVTAGMHKMIDNIIIDADTGVVYYGMFFSSHLDTDVFYMKFDSAKMTFESNTKPVKITLNFYDTADPTKTIQTRTVDTGFDADTPLFDAAMSGLKALNVQLKGYTLDSKTSTTSTTDTADQTATVNYYYTKDSDTNTSSDHPSTRTSNEASNTNSNTSSSTSSATPAAATSSSASLTTSGAADQADATKVSAVKVSAVYATKKIALYNKPTFTKSTRTHWYTKQTRPNRPQFVVTGYARSNAGRLRYRVRSLDGRTGYITANANFVRNTYYHANPKTIRVIGNHGLNAYHKVNLSGKVRHYKRDTTLKIKRIEKHNLTTRLVLTNGTYITGNKTLVIKK</sequence>
<feature type="chain" id="PRO_5046675949" evidence="2">
    <location>
        <begin position="25"/>
        <end position="435"/>
    </location>
</feature>
<dbReference type="Pfam" id="PF19087">
    <property type="entry name" value="DUF5776"/>
    <property type="match status" value="1"/>
</dbReference>
<feature type="compositionally biased region" description="Low complexity" evidence="1">
    <location>
        <begin position="240"/>
        <end position="264"/>
    </location>
</feature>
<dbReference type="RefSeq" id="WP_382404211.1">
    <property type="nucleotide sequence ID" value="NZ_JBHTOD010000003.1"/>
</dbReference>
<organism evidence="4 5">
    <name type="scientific">Levilactobacillus lanxiensis</name>
    <dbReference type="NCBI Taxonomy" id="2799568"/>
    <lineage>
        <taxon>Bacteria</taxon>
        <taxon>Bacillati</taxon>
        <taxon>Bacillota</taxon>
        <taxon>Bacilli</taxon>
        <taxon>Lactobacillales</taxon>
        <taxon>Lactobacillaceae</taxon>
        <taxon>Levilactobacillus</taxon>
    </lineage>
</organism>
<evidence type="ECO:0000256" key="2">
    <source>
        <dbReference type="SAM" id="SignalP"/>
    </source>
</evidence>
<keyword evidence="5" id="KW-1185">Reference proteome</keyword>